<sequence length="221" mass="24885">MNQKVKTYLPAVIVVLIAAALLIYQATTGKQMPDDLKQKMQDAANNGQKLTIEQMKEMRGKGEGGGWKDWMTQVGNVSIFFGAVSFWWFRFRRKLKSPLPWVKKAAKYLYKVHNFAGWTALVLTAVHAAYFLYTKKLGDRDQLSGIAAGLILLTLAGYGYVIRKFKNKWTRQVHKLMSFAWLIALALHAGGFFGACVGVTIGLWILLEIVERQTIAKKQVA</sequence>
<organism evidence="2 3">
    <name type="scientific">Ectobacillus ponti</name>
    <dbReference type="NCBI Taxonomy" id="2961894"/>
    <lineage>
        <taxon>Bacteria</taxon>
        <taxon>Bacillati</taxon>
        <taxon>Bacillota</taxon>
        <taxon>Bacilli</taxon>
        <taxon>Bacillales</taxon>
        <taxon>Bacillaceae</taxon>
        <taxon>Ectobacillus</taxon>
    </lineage>
</organism>
<keyword evidence="3" id="KW-1185">Reference proteome</keyword>
<feature type="transmembrane region" description="Helical" evidence="1">
    <location>
        <begin position="182"/>
        <end position="207"/>
    </location>
</feature>
<comment type="caution">
    <text evidence="2">The sequence shown here is derived from an EMBL/GenBank/DDBJ whole genome shotgun (WGS) entry which is preliminary data.</text>
</comment>
<name>A0AA41XC35_9BACI</name>
<keyword evidence="1" id="KW-0812">Transmembrane</keyword>
<protein>
    <submittedName>
        <fullName evidence="2">Uncharacterized protein</fullName>
    </submittedName>
</protein>
<dbReference type="RefSeq" id="WP_254759210.1">
    <property type="nucleotide sequence ID" value="NZ_JANCLT010000005.1"/>
</dbReference>
<keyword evidence="1" id="KW-0472">Membrane</keyword>
<feature type="transmembrane region" description="Helical" evidence="1">
    <location>
        <begin position="7"/>
        <end position="26"/>
    </location>
</feature>
<dbReference type="AlphaFoldDB" id="A0AA41XC35"/>
<evidence type="ECO:0000256" key="1">
    <source>
        <dbReference type="SAM" id="Phobius"/>
    </source>
</evidence>
<proteinExistence type="predicted"/>
<feature type="transmembrane region" description="Helical" evidence="1">
    <location>
        <begin position="112"/>
        <end position="133"/>
    </location>
</feature>
<feature type="transmembrane region" description="Helical" evidence="1">
    <location>
        <begin position="70"/>
        <end position="91"/>
    </location>
</feature>
<gene>
    <name evidence="2" type="ORF">NK662_12200</name>
</gene>
<feature type="transmembrane region" description="Helical" evidence="1">
    <location>
        <begin position="145"/>
        <end position="162"/>
    </location>
</feature>
<dbReference type="EMBL" id="JANCLT010000005">
    <property type="protein sequence ID" value="MCP8969301.1"/>
    <property type="molecule type" value="Genomic_DNA"/>
</dbReference>
<dbReference type="Proteomes" id="UP001156102">
    <property type="component" value="Unassembled WGS sequence"/>
</dbReference>
<accession>A0AA41XC35</accession>
<evidence type="ECO:0000313" key="3">
    <source>
        <dbReference type="Proteomes" id="UP001156102"/>
    </source>
</evidence>
<reference evidence="2" key="1">
    <citation type="submission" date="2022-07" db="EMBL/GenBank/DDBJ databases">
        <authorList>
            <person name="Li W.-J."/>
            <person name="Deng Q.-Q."/>
        </authorList>
    </citation>
    <scope>NUCLEOTIDE SEQUENCE</scope>
    <source>
        <strain evidence="2">SYSU M60031</strain>
    </source>
</reference>
<keyword evidence="1" id="KW-1133">Transmembrane helix</keyword>
<evidence type="ECO:0000313" key="2">
    <source>
        <dbReference type="EMBL" id="MCP8969301.1"/>
    </source>
</evidence>